<evidence type="ECO:0000313" key="3">
    <source>
        <dbReference type="Proteomes" id="UP000017118"/>
    </source>
</evidence>
<dbReference type="AlphaFoldDB" id="U5N033"/>
<feature type="coiled-coil region" evidence="1">
    <location>
        <begin position="351"/>
        <end position="543"/>
    </location>
</feature>
<evidence type="ECO:0000313" key="2">
    <source>
        <dbReference type="EMBL" id="AGX45137.1"/>
    </source>
</evidence>
<proteinExistence type="predicted"/>
<keyword evidence="1" id="KW-0175">Coiled coil</keyword>
<dbReference type="eggNOG" id="COG0497">
    <property type="taxonomic scope" value="Bacteria"/>
</dbReference>
<organism evidence="2 3">
    <name type="scientific">Clostridium saccharobutylicum DSM 13864</name>
    <dbReference type="NCBI Taxonomy" id="1345695"/>
    <lineage>
        <taxon>Bacteria</taxon>
        <taxon>Bacillati</taxon>
        <taxon>Bacillota</taxon>
        <taxon>Clostridia</taxon>
        <taxon>Eubacteriales</taxon>
        <taxon>Clostridiaceae</taxon>
        <taxon>Clostridium</taxon>
    </lineage>
</organism>
<dbReference type="EMBL" id="CP006721">
    <property type="protein sequence ID" value="AGX45137.1"/>
    <property type="molecule type" value="Genomic_DNA"/>
</dbReference>
<reference evidence="2 3" key="1">
    <citation type="journal article" date="2013" name="Genome Announc.">
        <title>Complete Genome Sequence of the Solvent Producer Clostridium saccharobutylicum NCP262 (DSM 13864).</title>
        <authorList>
            <person name="Poehlein A."/>
            <person name="Hartwich K."/>
            <person name="Krabben P."/>
            <person name="Ehrenreich A."/>
            <person name="Liebl W."/>
            <person name="Durre P."/>
            <person name="Gottschalk G."/>
            <person name="Daniel R."/>
        </authorList>
    </citation>
    <scope>NUCLEOTIDE SEQUENCE [LARGE SCALE GENOMIC DNA]</scope>
    <source>
        <strain evidence="2">DSM 13864</strain>
    </source>
</reference>
<dbReference type="KEGG" id="csb:CLSA_c41770"/>
<gene>
    <name evidence="2" type="ORF">CLSA_c41770</name>
</gene>
<accession>U5N033</accession>
<evidence type="ECO:0000256" key="1">
    <source>
        <dbReference type="SAM" id="Coils"/>
    </source>
</evidence>
<keyword evidence="3" id="KW-1185">Reference proteome</keyword>
<name>U5N033_CLOSA</name>
<dbReference type="RefSeq" id="WP_022750047.1">
    <property type="nucleotide sequence ID" value="NC_022571.1"/>
</dbReference>
<sequence>MNCVCPWIYVDYRNNIWDFFKNGNKELCYKIMYGEGKWSKESLIDKEIRGFAIYIEDDETIHIVYSNIKGELKYCTMKNKRWVGMTLYQIDVDEFEIQSLKIRIIRDEMHIFYLLIGKDGSDHGVLMHCIWNGRETKVNTLSDIILVPNINEHYMLNINENNDIDTFFITDEGDEISLNYCSFQNHIWSSVKRLYGIQGEEIDFEVLVDKEEINILNKSREDAIYFLDHVRIDKGGIIQEFRVYESSKELSEPLVFVKDRKLYSCWLEQGEILYSVFDNEKWRKAYHFDRGNELPVSRYNCFICSDGGSSIKAMKAYATDEPDLYLFVPSQFVINRKESLKDERIKVTEDLSSEGEEVQRLKLKLSRMKLEKKDLENKIDSLNMQLKKRLKSIHEYEEEFVRLVEQKRKADENYKVFLELQQNIQKKLENTNKQLLEERNVKASIENELKEYKEKNILIKQQVEMLSTENERLNKEIELEKENIQEKLEELNTNLLEERNIKASIESELKECKEENSLIKQQVEMMSEENKRLNKELEFERNQSIMERLLKRRSNGI</sequence>
<dbReference type="PATRIC" id="fig|1345695.10.peg.2069"/>
<dbReference type="OrthoDB" id="1706352at2"/>
<dbReference type="GeneID" id="55476461"/>
<protein>
    <submittedName>
        <fullName evidence="2">Uncharacterized protein</fullName>
    </submittedName>
</protein>
<dbReference type="HOGENOM" id="CLU_488944_0_0_9"/>
<dbReference type="Proteomes" id="UP000017118">
    <property type="component" value="Chromosome"/>
</dbReference>